<dbReference type="CDD" id="cd00367">
    <property type="entry name" value="PTS-HPr_like"/>
    <property type="match status" value="1"/>
</dbReference>
<dbReference type="GO" id="GO:0005737">
    <property type="term" value="C:cytoplasm"/>
    <property type="evidence" value="ECO:0007669"/>
    <property type="project" value="UniProtKB-SubCell"/>
</dbReference>
<sequence>MNMYDLKEQDISTVERRLVVTEKAGLHARPAALFAQTAARYEAEVTVARTAAPAGPTPDPGREVSARSVLSLMTLNIRCGDEIIIRARGADGPDVVDALAAIAAPA</sequence>
<evidence type="ECO:0000256" key="3">
    <source>
        <dbReference type="ARBA" id="ARBA00020422"/>
    </source>
</evidence>
<comment type="function">
    <text evidence="1">General (non sugar-specific) component of the phosphoenolpyruvate-dependent sugar phosphotransferase system (sugar PTS). This major carbohydrate active-transport system catalyzes the phosphorylation of incoming sugar substrates concomitantly with their translocation across the cell membrane. The phosphoryl group from phosphoenolpyruvate (PEP) is transferred to the phosphoryl carrier protein HPr by enzyme I. Phospho-HPr then transfers it to the PTS EIIA domain.</text>
</comment>
<reference evidence="7" key="1">
    <citation type="submission" date="2022-10" db="EMBL/GenBank/DDBJ databases">
        <title>The complete genomes of actinobacterial strains from the NBC collection.</title>
        <authorList>
            <person name="Joergensen T.S."/>
            <person name="Alvarez Arevalo M."/>
            <person name="Sterndorff E.B."/>
            <person name="Faurdal D."/>
            <person name="Vuksanovic O."/>
            <person name="Mourched A.-S."/>
            <person name="Charusanti P."/>
            <person name="Shaw S."/>
            <person name="Blin K."/>
            <person name="Weber T."/>
        </authorList>
    </citation>
    <scope>NUCLEOTIDE SEQUENCE</scope>
    <source>
        <strain evidence="7">NBC_01401</strain>
    </source>
</reference>
<feature type="domain" description="HPr" evidence="6">
    <location>
        <begin position="13"/>
        <end position="106"/>
    </location>
</feature>
<comment type="subcellular location">
    <subcellularLocation>
        <location evidence="2">Cytoplasm</location>
    </subcellularLocation>
</comment>
<evidence type="ECO:0000259" key="6">
    <source>
        <dbReference type="PROSITE" id="PS51350"/>
    </source>
</evidence>
<evidence type="ECO:0000256" key="4">
    <source>
        <dbReference type="ARBA" id="ARBA00022490"/>
    </source>
</evidence>
<keyword evidence="4" id="KW-0963">Cytoplasm</keyword>
<dbReference type="GO" id="GO:0009401">
    <property type="term" value="P:phosphoenolpyruvate-dependent sugar phosphotransferase system"/>
    <property type="evidence" value="ECO:0007669"/>
    <property type="project" value="UniProtKB-KW"/>
</dbReference>
<dbReference type="PANTHER" id="PTHR33705:SF2">
    <property type="entry name" value="PHOSPHOCARRIER PROTEIN NPR"/>
    <property type="match status" value="1"/>
</dbReference>
<dbReference type="PRINTS" id="PR00107">
    <property type="entry name" value="PHOSPHOCPHPR"/>
</dbReference>
<dbReference type="PROSITE" id="PS00369">
    <property type="entry name" value="PTS_HPR_HIS"/>
    <property type="match status" value="1"/>
</dbReference>
<dbReference type="InterPro" id="IPR035895">
    <property type="entry name" value="HPr-like_sf"/>
</dbReference>
<organism evidence="7">
    <name type="scientific">Streptomyces sp. NBC_01401</name>
    <dbReference type="NCBI Taxonomy" id="2903854"/>
    <lineage>
        <taxon>Bacteria</taxon>
        <taxon>Bacillati</taxon>
        <taxon>Actinomycetota</taxon>
        <taxon>Actinomycetes</taxon>
        <taxon>Kitasatosporales</taxon>
        <taxon>Streptomycetaceae</taxon>
        <taxon>Streptomyces</taxon>
    </lineage>
</organism>
<evidence type="ECO:0000256" key="2">
    <source>
        <dbReference type="ARBA" id="ARBA00004496"/>
    </source>
</evidence>
<dbReference type="Gene3D" id="3.30.1340.10">
    <property type="entry name" value="HPr-like"/>
    <property type="match status" value="1"/>
</dbReference>
<keyword evidence="5" id="KW-0598">Phosphotransferase system</keyword>
<evidence type="ECO:0000313" key="7">
    <source>
        <dbReference type="EMBL" id="WTY96865.1"/>
    </source>
</evidence>
<evidence type="ECO:0000256" key="1">
    <source>
        <dbReference type="ARBA" id="ARBA00003681"/>
    </source>
</evidence>
<dbReference type="EMBL" id="CP109535">
    <property type="protein sequence ID" value="WTY96865.1"/>
    <property type="molecule type" value="Genomic_DNA"/>
</dbReference>
<dbReference type="InterPro" id="IPR000032">
    <property type="entry name" value="HPr-like"/>
</dbReference>
<proteinExistence type="predicted"/>
<dbReference type="Pfam" id="PF00381">
    <property type="entry name" value="PTS-HPr"/>
    <property type="match status" value="1"/>
</dbReference>
<dbReference type="PROSITE" id="PS51350">
    <property type="entry name" value="PTS_HPR_DOM"/>
    <property type="match status" value="1"/>
</dbReference>
<dbReference type="InterPro" id="IPR050399">
    <property type="entry name" value="HPr"/>
</dbReference>
<dbReference type="PANTHER" id="PTHR33705">
    <property type="entry name" value="PHOSPHOCARRIER PROTEIN HPR"/>
    <property type="match status" value="1"/>
</dbReference>
<gene>
    <name evidence="7" type="ORF">OG626_19130</name>
</gene>
<accession>A0AAU3GWS4</accession>
<dbReference type="AlphaFoldDB" id="A0AAU3GWS4"/>
<dbReference type="NCBIfam" id="TIGR01003">
    <property type="entry name" value="PTS_HPr_family"/>
    <property type="match status" value="1"/>
</dbReference>
<dbReference type="SUPFAM" id="SSF55594">
    <property type="entry name" value="HPr-like"/>
    <property type="match status" value="1"/>
</dbReference>
<name>A0AAU3GWS4_9ACTN</name>
<protein>
    <recommendedName>
        <fullName evidence="3">Phosphocarrier protein HPr</fullName>
    </recommendedName>
</protein>
<dbReference type="InterPro" id="IPR001020">
    <property type="entry name" value="PTS_HPr_His_P_site"/>
</dbReference>
<evidence type="ECO:0000256" key="5">
    <source>
        <dbReference type="ARBA" id="ARBA00022683"/>
    </source>
</evidence>